<feature type="domain" description="Surface-adhesin protein E-like" evidence="2">
    <location>
        <begin position="32"/>
        <end position="134"/>
    </location>
</feature>
<dbReference type="Pfam" id="PF16747">
    <property type="entry name" value="Adhesin_E"/>
    <property type="match status" value="1"/>
</dbReference>
<dbReference type="RefSeq" id="WP_160554807.1">
    <property type="nucleotide sequence ID" value="NZ_CP047650.1"/>
</dbReference>
<evidence type="ECO:0000313" key="4">
    <source>
        <dbReference type="Proteomes" id="UP000464787"/>
    </source>
</evidence>
<evidence type="ECO:0000259" key="2">
    <source>
        <dbReference type="Pfam" id="PF16747"/>
    </source>
</evidence>
<protein>
    <recommendedName>
        <fullName evidence="2">Surface-adhesin protein E-like domain-containing protein</fullName>
    </recommendedName>
</protein>
<feature type="chain" id="PRO_5033011853" description="Surface-adhesin protein E-like domain-containing protein" evidence="1">
    <location>
        <begin position="21"/>
        <end position="140"/>
    </location>
</feature>
<dbReference type="Proteomes" id="UP000464787">
    <property type="component" value="Chromosome"/>
</dbReference>
<gene>
    <name evidence="3" type="ORF">GT347_25205</name>
</gene>
<keyword evidence="4" id="KW-1185">Reference proteome</keyword>
<dbReference type="InterPro" id="IPR031939">
    <property type="entry name" value="Adhesin_E-like"/>
</dbReference>
<organism evidence="3 4">
    <name type="scientific">Xylophilus rhododendri</name>
    <dbReference type="NCBI Taxonomy" id="2697032"/>
    <lineage>
        <taxon>Bacteria</taxon>
        <taxon>Pseudomonadati</taxon>
        <taxon>Pseudomonadota</taxon>
        <taxon>Betaproteobacteria</taxon>
        <taxon>Burkholderiales</taxon>
        <taxon>Xylophilus</taxon>
    </lineage>
</organism>
<dbReference type="EMBL" id="CP047650">
    <property type="protein sequence ID" value="QHJ00998.1"/>
    <property type="molecule type" value="Genomic_DNA"/>
</dbReference>
<dbReference type="PROSITE" id="PS51257">
    <property type="entry name" value="PROKAR_LIPOPROTEIN"/>
    <property type="match status" value="1"/>
</dbReference>
<evidence type="ECO:0000313" key="3">
    <source>
        <dbReference type="EMBL" id="QHJ00998.1"/>
    </source>
</evidence>
<dbReference type="KEGG" id="xyk:GT347_25205"/>
<sequence>MSARILAFLLLFGSCGLAQAVEWFTLIGDKNDPAVDTAQLDSSTLVRKGDRLMLRFRVNLAQARKLDGGEVYQSYVSHITVDCASQSVFHDSQERFPEPFWQGESRTETFVQPKPMAFGGLSPDPKRRILNAACGPRSRH</sequence>
<name>A0A857JBD7_9BURK</name>
<keyword evidence="1" id="KW-0732">Signal</keyword>
<dbReference type="AlphaFoldDB" id="A0A857JBD7"/>
<accession>A0A857JBD7</accession>
<reference evidence="3 4" key="1">
    <citation type="submission" date="2020-01" db="EMBL/GenBank/DDBJ databases">
        <title>Genome sequencing of strain KACC 21265.</title>
        <authorList>
            <person name="Heo J."/>
            <person name="Kim S.-J."/>
            <person name="Kim J.-S."/>
            <person name="Hong S.-B."/>
            <person name="Kwon S.-W."/>
        </authorList>
    </citation>
    <scope>NUCLEOTIDE SEQUENCE [LARGE SCALE GENOMIC DNA]</scope>
    <source>
        <strain evidence="3 4">KACC 21265</strain>
    </source>
</reference>
<feature type="signal peptide" evidence="1">
    <location>
        <begin position="1"/>
        <end position="20"/>
    </location>
</feature>
<proteinExistence type="predicted"/>
<evidence type="ECO:0000256" key="1">
    <source>
        <dbReference type="SAM" id="SignalP"/>
    </source>
</evidence>